<evidence type="ECO:0000256" key="1">
    <source>
        <dbReference type="SAM" id="MobiDB-lite"/>
    </source>
</evidence>
<dbReference type="Proteomes" id="UP001234178">
    <property type="component" value="Unassembled WGS sequence"/>
</dbReference>
<gene>
    <name evidence="2" type="ORF">OUZ56_025483</name>
</gene>
<accession>A0ABQ9ZJZ2</accession>
<name>A0ABQ9ZJZ2_9CRUS</name>
<proteinExistence type="predicted"/>
<evidence type="ECO:0000313" key="3">
    <source>
        <dbReference type="Proteomes" id="UP001234178"/>
    </source>
</evidence>
<dbReference type="EMBL" id="JAOYFB010000004">
    <property type="protein sequence ID" value="KAK4013249.1"/>
    <property type="molecule type" value="Genomic_DNA"/>
</dbReference>
<feature type="compositionally biased region" description="Low complexity" evidence="1">
    <location>
        <begin position="210"/>
        <end position="228"/>
    </location>
</feature>
<sequence length="398" mass="44158">MSGHEAYLEVLNSQTPLTLSYGNLGNQRRRNSRTATSPSGINNVLADARTKLFSSWRDGSTQGFLFYTKPTQKRQPNNFWFIGPDAENFRDSTGWDDGNGGGLRSIIEKLFCGWKAKPTLDITGETVDVLDHISITNAASIAVERAESLAAKNLLSKQKQPGWSTMSATERVAAVSKRYLKKKTRLAQMDTSIREHHSPDPGLSHFQDLPSTSGSFSVYPSPSKSSTPDAISPQLTRSSSSVNYARTTSKSPFKVTQLAGVGENQLEDMGATKRRLFMPCQSDRPSVLTYSDHRIERSSIRVQLSPKSNLFFAVVVMAILETHKKQTNISKIITAVQTARRFHAAQYQKYLNTDDEANDEDVGGEGERPRVDVQTISEIESRVNQILKSLEVYSDTQA</sequence>
<protein>
    <submittedName>
        <fullName evidence="2">Uncharacterized protein</fullName>
    </submittedName>
</protein>
<feature type="region of interest" description="Disordered" evidence="1">
    <location>
        <begin position="186"/>
        <end position="243"/>
    </location>
</feature>
<evidence type="ECO:0000313" key="2">
    <source>
        <dbReference type="EMBL" id="KAK4013249.1"/>
    </source>
</evidence>
<comment type="caution">
    <text evidence="2">The sequence shown here is derived from an EMBL/GenBank/DDBJ whole genome shotgun (WGS) entry which is preliminary data.</text>
</comment>
<organism evidence="2 3">
    <name type="scientific">Daphnia magna</name>
    <dbReference type="NCBI Taxonomy" id="35525"/>
    <lineage>
        <taxon>Eukaryota</taxon>
        <taxon>Metazoa</taxon>
        <taxon>Ecdysozoa</taxon>
        <taxon>Arthropoda</taxon>
        <taxon>Crustacea</taxon>
        <taxon>Branchiopoda</taxon>
        <taxon>Diplostraca</taxon>
        <taxon>Cladocera</taxon>
        <taxon>Anomopoda</taxon>
        <taxon>Daphniidae</taxon>
        <taxon>Daphnia</taxon>
    </lineage>
</organism>
<keyword evidence="3" id="KW-1185">Reference proteome</keyword>
<feature type="compositionally biased region" description="Polar residues" evidence="1">
    <location>
        <begin position="233"/>
        <end position="243"/>
    </location>
</feature>
<reference evidence="2 3" key="1">
    <citation type="journal article" date="2023" name="Nucleic Acids Res.">
        <title>The hologenome of Daphnia magna reveals possible DNA methylation and microbiome-mediated evolution of the host genome.</title>
        <authorList>
            <person name="Chaturvedi A."/>
            <person name="Li X."/>
            <person name="Dhandapani V."/>
            <person name="Marshall H."/>
            <person name="Kissane S."/>
            <person name="Cuenca-Cambronero M."/>
            <person name="Asole G."/>
            <person name="Calvet F."/>
            <person name="Ruiz-Romero M."/>
            <person name="Marangio P."/>
            <person name="Guigo R."/>
            <person name="Rago D."/>
            <person name="Mirbahai L."/>
            <person name="Eastwood N."/>
            <person name="Colbourne J.K."/>
            <person name="Zhou J."/>
            <person name="Mallon E."/>
            <person name="Orsini L."/>
        </authorList>
    </citation>
    <scope>NUCLEOTIDE SEQUENCE [LARGE SCALE GENOMIC DNA]</scope>
    <source>
        <strain evidence="2">LRV0_1</strain>
    </source>
</reference>